<dbReference type="Proteomes" id="UP001239111">
    <property type="component" value="Chromosome 2"/>
</dbReference>
<name>A0ACC2NVD8_9HYME</name>
<organism evidence="1 2">
    <name type="scientific">Eretmocerus hayati</name>
    <dbReference type="NCBI Taxonomy" id="131215"/>
    <lineage>
        <taxon>Eukaryota</taxon>
        <taxon>Metazoa</taxon>
        <taxon>Ecdysozoa</taxon>
        <taxon>Arthropoda</taxon>
        <taxon>Hexapoda</taxon>
        <taxon>Insecta</taxon>
        <taxon>Pterygota</taxon>
        <taxon>Neoptera</taxon>
        <taxon>Endopterygota</taxon>
        <taxon>Hymenoptera</taxon>
        <taxon>Apocrita</taxon>
        <taxon>Proctotrupomorpha</taxon>
        <taxon>Chalcidoidea</taxon>
        <taxon>Aphelinidae</taxon>
        <taxon>Aphelininae</taxon>
        <taxon>Eretmocerus</taxon>
    </lineage>
</organism>
<protein>
    <submittedName>
        <fullName evidence="1">Uncharacterized protein</fullName>
    </submittedName>
</protein>
<evidence type="ECO:0000313" key="1">
    <source>
        <dbReference type="EMBL" id="KAJ8675097.1"/>
    </source>
</evidence>
<sequence length="311" mass="36028">MSVRVHIVMIILSLLGLFQETRANSADTSIGYIIGDIQENLAPYKVNVIIPSLTQLSSLAGKIVEQANEEFASANVDYENLSKILNANLTESELESHGYDRILERLSLTMAIVESKNESKTLRNMFTVLKHFHILNPLTRGKYLINLITEQSLDLEPFFRKAWSEQFLDLTVLEWIQTNESKATETKSMEIDYSIRVHSFNPFNDTFHTEILNERTQLFPDKVSDLYGHSIYVDEFHFKNRVIESAVDLLNVTMVYVDSEEDTTINHMMYYVKSLFDSDRGSYAYMNGSTLYAYLMQIREPENQELYFYLL</sequence>
<reference evidence="1" key="1">
    <citation type="submission" date="2023-04" db="EMBL/GenBank/DDBJ databases">
        <title>A chromosome-level genome assembly of the parasitoid wasp Eretmocerus hayati.</title>
        <authorList>
            <person name="Zhong Y."/>
            <person name="Liu S."/>
            <person name="Liu Y."/>
        </authorList>
    </citation>
    <scope>NUCLEOTIDE SEQUENCE</scope>
    <source>
        <strain evidence="1">ZJU_SS_LIU_2023</strain>
    </source>
</reference>
<gene>
    <name evidence="1" type="ORF">QAD02_010883</name>
</gene>
<dbReference type="EMBL" id="CM056742">
    <property type="protein sequence ID" value="KAJ8675097.1"/>
    <property type="molecule type" value="Genomic_DNA"/>
</dbReference>
<evidence type="ECO:0000313" key="2">
    <source>
        <dbReference type="Proteomes" id="UP001239111"/>
    </source>
</evidence>
<proteinExistence type="predicted"/>
<comment type="caution">
    <text evidence="1">The sequence shown here is derived from an EMBL/GenBank/DDBJ whole genome shotgun (WGS) entry which is preliminary data.</text>
</comment>
<keyword evidence="2" id="KW-1185">Reference proteome</keyword>
<accession>A0ACC2NVD8</accession>